<evidence type="ECO:0000313" key="6">
    <source>
        <dbReference type="Proteomes" id="UP000658733"/>
    </source>
</evidence>
<dbReference type="Proteomes" id="UP000658733">
    <property type="component" value="Unassembled WGS sequence"/>
</dbReference>
<dbReference type="SFLD" id="SFLDS00029">
    <property type="entry name" value="Radical_SAM"/>
    <property type="match status" value="1"/>
</dbReference>
<dbReference type="PANTHER" id="PTHR43432:SF5">
    <property type="entry name" value="ELP3_MIAA_NIFB-LIKE RADICAL SAM CORE DOMAIN-CONTAINING PROTEIN"/>
    <property type="match status" value="1"/>
</dbReference>
<dbReference type="SUPFAM" id="SSF102114">
    <property type="entry name" value="Radical SAM enzymes"/>
    <property type="match status" value="1"/>
</dbReference>
<organism evidence="5 6">
    <name type="scientific">Methanobrevibacter arboriphilus</name>
    <dbReference type="NCBI Taxonomy" id="39441"/>
    <lineage>
        <taxon>Archaea</taxon>
        <taxon>Methanobacteriati</taxon>
        <taxon>Methanobacteriota</taxon>
        <taxon>Methanomada group</taxon>
        <taxon>Methanobacteria</taxon>
        <taxon>Methanobacteriales</taxon>
        <taxon>Methanobacteriaceae</taxon>
        <taxon>Methanobrevibacter</taxon>
    </lineage>
</organism>
<dbReference type="SFLD" id="SFLDG01084">
    <property type="entry name" value="Uncharacterised_Radical_SAM_Su"/>
    <property type="match status" value="1"/>
</dbReference>
<dbReference type="InterPro" id="IPR040086">
    <property type="entry name" value="MJ0683-like"/>
</dbReference>
<dbReference type="GO" id="GO:0051536">
    <property type="term" value="F:iron-sulfur cluster binding"/>
    <property type="evidence" value="ECO:0007669"/>
    <property type="project" value="UniProtKB-KW"/>
</dbReference>
<dbReference type="RefSeq" id="WP_278522062.1">
    <property type="nucleotide sequence ID" value="NZ_JADIIN010000022.1"/>
</dbReference>
<evidence type="ECO:0000256" key="1">
    <source>
        <dbReference type="ARBA" id="ARBA00022723"/>
    </source>
</evidence>
<dbReference type="GO" id="GO:0003824">
    <property type="term" value="F:catalytic activity"/>
    <property type="evidence" value="ECO:0007669"/>
    <property type="project" value="InterPro"/>
</dbReference>
<proteinExistence type="predicted"/>
<evidence type="ECO:0000313" key="5">
    <source>
        <dbReference type="EMBL" id="MBF4468305.1"/>
    </source>
</evidence>
<dbReference type="Gene3D" id="3.80.30.30">
    <property type="match status" value="1"/>
</dbReference>
<feature type="domain" description="Elp3/MiaA/NifB-like radical SAM core" evidence="4">
    <location>
        <begin position="27"/>
        <end position="265"/>
    </location>
</feature>
<reference evidence="5" key="1">
    <citation type="submission" date="2020-10" db="EMBL/GenBank/DDBJ databases">
        <title>Dehalococcoides mccartyi of a TCE/Cr reducing biochatode.</title>
        <authorList>
            <person name="Matturro B."/>
        </authorList>
    </citation>
    <scope>NUCLEOTIDE SEQUENCE</scope>
    <source>
        <strain evidence="5">Bin4</strain>
    </source>
</reference>
<keyword evidence="1" id="KW-0479">Metal-binding</keyword>
<dbReference type="InterPro" id="IPR007197">
    <property type="entry name" value="rSAM"/>
</dbReference>
<dbReference type="PANTHER" id="PTHR43432">
    <property type="entry name" value="SLR0285 PROTEIN"/>
    <property type="match status" value="1"/>
</dbReference>
<dbReference type="SMART" id="SM00729">
    <property type="entry name" value="Elp3"/>
    <property type="match status" value="1"/>
</dbReference>
<evidence type="ECO:0000256" key="2">
    <source>
        <dbReference type="ARBA" id="ARBA00023004"/>
    </source>
</evidence>
<name>A0A843AGU1_METAZ</name>
<dbReference type="Pfam" id="PF04055">
    <property type="entry name" value="Radical_SAM"/>
    <property type="match status" value="1"/>
</dbReference>
<comment type="caution">
    <text evidence="5">The sequence shown here is derived from an EMBL/GenBank/DDBJ whole genome shotgun (WGS) entry which is preliminary data.</text>
</comment>
<gene>
    <name evidence="5" type="ORF">ISP01_02760</name>
</gene>
<keyword evidence="3" id="KW-0411">Iron-sulfur</keyword>
<protein>
    <submittedName>
        <fullName evidence="5">Radical SAM protein</fullName>
    </submittedName>
</protein>
<dbReference type="EMBL" id="JADIIN010000022">
    <property type="protein sequence ID" value="MBF4468305.1"/>
    <property type="molecule type" value="Genomic_DNA"/>
</dbReference>
<dbReference type="InterPro" id="IPR058240">
    <property type="entry name" value="rSAM_sf"/>
</dbReference>
<evidence type="ECO:0000259" key="4">
    <source>
        <dbReference type="SMART" id="SM00729"/>
    </source>
</evidence>
<dbReference type="AlphaFoldDB" id="A0A843AGU1"/>
<dbReference type="CDD" id="cd01335">
    <property type="entry name" value="Radical_SAM"/>
    <property type="match status" value="1"/>
</dbReference>
<keyword evidence="2" id="KW-0408">Iron</keyword>
<dbReference type="InterPro" id="IPR006638">
    <property type="entry name" value="Elp3/MiaA/NifB-like_rSAM"/>
</dbReference>
<dbReference type="GO" id="GO:0046872">
    <property type="term" value="F:metal ion binding"/>
    <property type="evidence" value="ECO:0007669"/>
    <property type="project" value="UniProtKB-KW"/>
</dbReference>
<sequence length="319" mass="37533">MNQKYKEIICKSACNKTKRSMPYKWDLNIYRGCEHKCKYCYALYSHKYLESNYKERLNSKNSNNSSISNHFFENIYIKSNIAEKLDIQLSKPSWKNEMIAVGTVTDSYQPIEKEYELMPDILNTLIKHKNPALISTKSDLIFRDLDLINELSEINFINIAVTITSLDDKIQKSIEPNTISSKKRLNILKKIRKNTNVSCGLHFMPIIPYLTDSYENMDLMFKNAEKLNVNCIISGSLNLYGKTRGYFLNFIKNEFPEIYNDLFSLYKNGKVNKEYSNDLFSKIKKFKNDYNVEINYSNVIKEKIKVYNNYLKQSSLFDY</sequence>
<accession>A0A843AGU1</accession>
<evidence type="ECO:0000256" key="3">
    <source>
        <dbReference type="ARBA" id="ARBA00023014"/>
    </source>
</evidence>